<gene>
    <name evidence="1" type="ORF">POL68_08445</name>
</gene>
<accession>A0ABT5D4A2</accession>
<protein>
    <recommendedName>
        <fullName evidence="3">Lipoprotein</fullName>
    </recommendedName>
</protein>
<comment type="caution">
    <text evidence="1">The sequence shown here is derived from an EMBL/GenBank/DDBJ whole genome shotgun (WGS) entry which is preliminary data.</text>
</comment>
<dbReference type="RefSeq" id="WP_272136405.1">
    <property type="nucleotide sequence ID" value="NZ_JAQNDM010000002.1"/>
</dbReference>
<evidence type="ECO:0000313" key="2">
    <source>
        <dbReference type="Proteomes" id="UP001221838"/>
    </source>
</evidence>
<sequence length="281" mass="29593">MRLPLLLPLVLLGGCAWEAGEGFAVLEPTVRVAYTAEPSRAVSDGYQRLSSDYQVHLTTATMRLERIELTASAGGGGTSTFDPANPPPGYSLCHNGHCHRDDGALIDYEDIAAELGGGGAAPRTVATLPVGDVNLLVPETRAVTCAPACELPSGEVSRGRWAVTALRLEGTVRDGRTEARFAGEKPFRLEATPGSATAEPLAVLDGDLDVPSDREHAPRVLLALQLEVTARIFDGVAWEVPQPGTDGTVDLSAAAHAAAREAILKSVAELAPFAEVKREDR</sequence>
<organism evidence="1 2">
    <name type="scientific">Stigmatella ashevillensis</name>
    <dbReference type="NCBI Taxonomy" id="2995309"/>
    <lineage>
        <taxon>Bacteria</taxon>
        <taxon>Pseudomonadati</taxon>
        <taxon>Myxococcota</taxon>
        <taxon>Myxococcia</taxon>
        <taxon>Myxococcales</taxon>
        <taxon>Cystobacterineae</taxon>
        <taxon>Archangiaceae</taxon>
        <taxon>Stigmatella</taxon>
    </lineage>
</organism>
<reference evidence="1 2" key="1">
    <citation type="submission" date="2022-11" db="EMBL/GenBank/DDBJ databases">
        <title>Minimal conservation of predation-associated metabolite biosynthetic gene clusters underscores biosynthetic potential of Myxococcota including descriptions for ten novel species: Archangium lansinium sp. nov., Myxococcus landrumus sp. nov., Nannocystis bai.</title>
        <authorList>
            <person name="Ahearne A."/>
            <person name="Stevens C."/>
            <person name="Dowd S."/>
        </authorList>
    </citation>
    <scope>NUCLEOTIDE SEQUENCE [LARGE SCALE GENOMIC DNA]</scope>
    <source>
        <strain evidence="1 2">NCWAL01</strain>
    </source>
</reference>
<name>A0ABT5D4A2_9BACT</name>
<proteinExistence type="predicted"/>
<dbReference type="Proteomes" id="UP001221838">
    <property type="component" value="Unassembled WGS sequence"/>
</dbReference>
<keyword evidence="2" id="KW-1185">Reference proteome</keyword>
<dbReference type="PROSITE" id="PS51257">
    <property type="entry name" value="PROKAR_LIPOPROTEIN"/>
    <property type="match status" value="1"/>
</dbReference>
<evidence type="ECO:0008006" key="3">
    <source>
        <dbReference type="Google" id="ProtNLM"/>
    </source>
</evidence>
<evidence type="ECO:0000313" key="1">
    <source>
        <dbReference type="EMBL" id="MDC0708495.1"/>
    </source>
</evidence>
<dbReference type="EMBL" id="JAQNDM010000002">
    <property type="protein sequence ID" value="MDC0708495.1"/>
    <property type="molecule type" value="Genomic_DNA"/>
</dbReference>